<keyword evidence="2" id="KW-1134">Transmembrane beta strand</keyword>
<dbReference type="eggNOG" id="COG1538">
    <property type="taxonomic scope" value="Bacteria"/>
</dbReference>
<dbReference type="STRING" id="682795.AciX8_2119"/>
<name>G8NUJ7_GRAMM</name>
<gene>
    <name evidence="4" type="ordered locus">AciX8_2119</name>
</gene>
<dbReference type="NCBIfam" id="TIGR01845">
    <property type="entry name" value="outer_NodT"/>
    <property type="match status" value="1"/>
</dbReference>
<evidence type="ECO:0000313" key="5">
    <source>
        <dbReference type="Proteomes" id="UP000007113"/>
    </source>
</evidence>
<keyword evidence="3" id="KW-0175">Coiled coil</keyword>
<dbReference type="GO" id="GO:0015562">
    <property type="term" value="F:efflux transmembrane transporter activity"/>
    <property type="evidence" value="ECO:0007669"/>
    <property type="project" value="InterPro"/>
</dbReference>
<accession>G8NUJ7</accession>
<dbReference type="GO" id="GO:0005886">
    <property type="term" value="C:plasma membrane"/>
    <property type="evidence" value="ECO:0007669"/>
    <property type="project" value="UniProtKB-SubCell"/>
</dbReference>
<sequence>MSKCAEHPVCPMELAEPSRRNVVVKRIVQTLVAGVLTLMVVGCKVGPNYKRPVDTTPQSYRGILAPDIAPAASTASLSDQQWASIFQDPVLKRLITEALQNNLDLHIAAQRVLEAQAQLGITHAQQLPSVSAGLGYTALQAPPSLISNNANGTPGNSFFNGGGFSGSGAWNLDFWGMYRRQTEAARADLLASEWAQKATRSTLVEGVAEAYFQLRSLDAQLEVTQNAIKARQDSLKLTQSLERHGAGSLADTRQAEELLHTAEANLPDLRRQIAAQENTLSILLGHNPEAIDRGLPVAEQPHPQEVPVGVPSQLLERRPDIQQAEAKLVAANARIGVAKAQFFPQISLTSLGGSSSNQLQSLFAVQNGYWYAAGTISQPIFDGGRIRNNYHLSQAQEQEMLLEYRKTILTALKDVSNSLVSYKETREHREAQAELVKSATDAVRLARLRYSGGNTSYLEVLTTDTDLYSAQLLLAQAQQQEAASLVQLYAALGGGWQ</sequence>
<proteinExistence type="inferred from homology"/>
<comment type="similarity">
    <text evidence="1 2">Belongs to the outer membrane factor (OMF) (TC 1.B.17) family.</text>
</comment>
<dbReference type="Pfam" id="PF02321">
    <property type="entry name" value="OEP"/>
    <property type="match status" value="2"/>
</dbReference>
<dbReference type="Gene3D" id="2.20.200.10">
    <property type="entry name" value="Outer membrane efflux proteins (OEP)"/>
    <property type="match status" value="1"/>
</dbReference>
<keyword evidence="2" id="KW-0472">Membrane</keyword>
<dbReference type="Gene3D" id="1.20.1600.10">
    <property type="entry name" value="Outer membrane efflux proteins (OEP)"/>
    <property type="match status" value="1"/>
</dbReference>
<protein>
    <submittedName>
        <fullName evidence="4">RND efflux system, outer membrane lipoprotein, NodT family</fullName>
    </submittedName>
</protein>
<keyword evidence="2" id="KW-0564">Palmitate</keyword>
<evidence type="ECO:0000256" key="3">
    <source>
        <dbReference type="SAM" id="Coils"/>
    </source>
</evidence>
<reference evidence="4 5" key="1">
    <citation type="submission" date="2011-11" db="EMBL/GenBank/DDBJ databases">
        <title>Complete sequence of Granulicella mallensis MP5ACTX8.</title>
        <authorList>
            <consortium name="US DOE Joint Genome Institute"/>
            <person name="Lucas S."/>
            <person name="Copeland A."/>
            <person name="Lapidus A."/>
            <person name="Cheng J.-F."/>
            <person name="Goodwin L."/>
            <person name="Pitluck S."/>
            <person name="Peters L."/>
            <person name="Lu M."/>
            <person name="Detter J.C."/>
            <person name="Han C."/>
            <person name="Tapia R."/>
            <person name="Land M."/>
            <person name="Hauser L."/>
            <person name="Kyrpides N."/>
            <person name="Ivanova N."/>
            <person name="Mikhailova N."/>
            <person name="Pagani I."/>
            <person name="Rawat S."/>
            <person name="Mannisto M."/>
            <person name="Haggblom M."/>
            <person name="Woyke T."/>
        </authorList>
    </citation>
    <scope>NUCLEOTIDE SEQUENCE [LARGE SCALE GENOMIC DNA]</scope>
    <source>
        <strain evidence="5">ATCC BAA-1857 / DSM 23137 / MP5ACTX8</strain>
    </source>
</reference>
<organism evidence="4 5">
    <name type="scientific">Granulicella mallensis (strain ATCC BAA-1857 / DSM 23137 / MP5ACTX8)</name>
    <dbReference type="NCBI Taxonomy" id="682795"/>
    <lineage>
        <taxon>Bacteria</taxon>
        <taxon>Pseudomonadati</taxon>
        <taxon>Acidobacteriota</taxon>
        <taxon>Terriglobia</taxon>
        <taxon>Terriglobales</taxon>
        <taxon>Acidobacteriaceae</taxon>
        <taxon>Granulicella</taxon>
    </lineage>
</organism>
<dbReference type="AlphaFoldDB" id="G8NUJ7"/>
<dbReference type="EMBL" id="CP003130">
    <property type="protein sequence ID" value="AEU36448.1"/>
    <property type="molecule type" value="Genomic_DNA"/>
</dbReference>
<feature type="coiled-coil region" evidence="3">
    <location>
        <begin position="252"/>
        <end position="279"/>
    </location>
</feature>
<dbReference type="KEGG" id="gma:AciX8_2119"/>
<keyword evidence="2" id="KW-0812">Transmembrane</keyword>
<comment type="subcellular location">
    <subcellularLocation>
        <location evidence="2">Cell membrane</location>
        <topology evidence="2">Lipid-anchor</topology>
    </subcellularLocation>
</comment>
<dbReference type="Proteomes" id="UP000007113">
    <property type="component" value="Chromosome"/>
</dbReference>
<evidence type="ECO:0000256" key="1">
    <source>
        <dbReference type="ARBA" id="ARBA00007613"/>
    </source>
</evidence>
<evidence type="ECO:0000256" key="2">
    <source>
        <dbReference type="RuleBase" id="RU362097"/>
    </source>
</evidence>
<dbReference type="HOGENOM" id="CLU_012817_13_3_0"/>
<dbReference type="PANTHER" id="PTHR30203:SF30">
    <property type="entry name" value="OUTER MEMBRANE PROTEIN-RELATED"/>
    <property type="match status" value="1"/>
</dbReference>
<dbReference type="PANTHER" id="PTHR30203">
    <property type="entry name" value="OUTER MEMBRANE CATION EFFLUX PROTEIN"/>
    <property type="match status" value="1"/>
</dbReference>
<keyword evidence="5" id="KW-1185">Reference proteome</keyword>
<evidence type="ECO:0000313" key="4">
    <source>
        <dbReference type="EMBL" id="AEU36448.1"/>
    </source>
</evidence>
<dbReference type="InterPro" id="IPR010131">
    <property type="entry name" value="MdtP/NodT-like"/>
</dbReference>
<dbReference type="SUPFAM" id="SSF56954">
    <property type="entry name" value="Outer membrane efflux proteins (OEP)"/>
    <property type="match status" value="1"/>
</dbReference>
<dbReference type="RefSeq" id="WP_014265326.1">
    <property type="nucleotide sequence ID" value="NC_016631.1"/>
</dbReference>
<keyword evidence="2 4" id="KW-0449">Lipoprotein</keyword>
<dbReference type="InterPro" id="IPR003423">
    <property type="entry name" value="OMP_efflux"/>
</dbReference>